<sequence length="307" mass="32385">MIALADVLPTDPDCDLDHPKKITFSDISSAAFNIKHGVVRTPCSKSINLSKTLDMDLFFKKEYMQVTGSFKERGARYALTKLNREERERGVVAASAGNHALALSYHGQQLNIPVTVVMPVFAPLMKIGMCRSYGATVILKGDNLGKAKEHAMRLAMEKNYKYINGYDAPNILAGQGTIGLEILEQVPDVEAVIVPVGGGGLIAGVAVAVKTLKPAVKIIAVESETCAAFTEAYKVGKPVPVNARSSLADVCEILKSNFKGLAVPLVGGNALASVQGLVDRTAVVEGGGAVGLAALISGKLPELKGKK</sequence>
<evidence type="ECO:0000256" key="15">
    <source>
        <dbReference type="ARBA" id="ARBA00070760"/>
    </source>
</evidence>
<reference evidence="22" key="1">
    <citation type="submission" date="2016-04" db="UniProtKB">
        <authorList>
            <consortium name="WormBaseParasite"/>
        </authorList>
    </citation>
    <scope>IDENTIFICATION</scope>
</reference>
<dbReference type="GO" id="GO:0030378">
    <property type="term" value="F:serine racemase activity"/>
    <property type="evidence" value="ECO:0007669"/>
    <property type="project" value="UniProtKB-EC"/>
</dbReference>
<dbReference type="PANTHER" id="PTHR48078:SF18">
    <property type="entry name" value="THREONINE AMMONIA-LYASE"/>
    <property type="match status" value="1"/>
</dbReference>
<keyword evidence="4" id="KW-0663">Pyridoxal phosphate</keyword>
<name>A0A0R3PXG7_ANGCS</name>
<dbReference type="Proteomes" id="UP000267027">
    <property type="component" value="Unassembled WGS sequence"/>
</dbReference>
<dbReference type="Pfam" id="PF00291">
    <property type="entry name" value="PALP"/>
    <property type="match status" value="1"/>
</dbReference>
<evidence type="ECO:0000256" key="12">
    <source>
        <dbReference type="ARBA" id="ARBA00056426"/>
    </source>
</evidence>
<evidence type="ECO:0000256" key="2">
    <source>
        <dbReference type="ARBA" id="ARBA00010869"/>
    </source>
</evidence>
<evidence type="ECO:0000313" key="22">
    <source>
        <dbReference type="WBParaSite" id="ACOC_0001098001-mRNA-1"/>
    </source>
</evidence>
<dbReference type="GO" id="GO:0006567">
    <property type="term" value="P:L-threonine catabolic process"/>
    <property type="evidence" value="ECO:0007669"/>
    <property type="project" value="TreeGrafter"/>
</dbReference>
<dbReference type="FunFam" id="3.40.50.1100:FF:000041">
    <property type="entry name" value="Threonine ammonia-lyase, variant"/>
    <property type="match status" value="1"/>
</dbReference>
<comment type="catalytic activity">
    <reaction evidence="10">
        <text>D-serine = pyruvate + NH4(+)</text>
        <dbReference type="Rhea" id="RHEA:13977"/>
        <dbReference type="ChEBI" id="CHEBI:15361"/>
        <dbReference type="ChEBI" id="CHEBI:28938"/>
        <dbReference type="ChEBI" id="CHEBI:35247"/>
        <dbReference type="EC" id="4.3.1.18"/>
    </reaction>
</comment>
<dbReference type="InterPro" id="IPR001926">
    <property type="entry name" value="TrpB-like_PALP"/>
</dbReference>
<evidence type="ECO:0000256" key="7">
    <source>
        <dbReference type="ARBA" id="ARBA00041766"/>
    </source>
</evidence>
<accession>A0A0R3PXG7</accession>
<evidence type="ECO:0000256" key="11">
    <source>
        <dbReference type="ARBA" id="ARBA00051769"/>
    </source>
</evidence>
<gene>
    <name evidence="20" type="ORF">ACOC_LOCUS10981</name>
</gene>
<reference evidence="20 21" key="2">
    <citation type="submission" date="2018-11" db="EMBL/GenBank/DDBJ databases">
        <authorList>
            <consortium name="Pathogen Informatics"/>
        </authorList>
    </citation>
    <scope>NUCLEOTIDE SEQUENCE [LARGE SCALE GENOMIC DNA]</scope>
    <source>
        <strain evidence="20 21">Costa Rica</strain>
    </source>
</reference>
<dbReference type="GO" id="GO:0003941">
    <property type="term" value="F:L-serine ammonia-lyase activity"/>
    <property type="evidence" value="ECO:0007669"/>
    <property type="project" value="UniProtKB-EC"/>
</dbReference>
<dbReference type="EC" id="5.1.1.18" evidence="14"/>
<evidence type="ECO:0000313" key="21">
    <source>
        <dbReference type="Proteomes" id="UP000267027"/>
    </source>
</evidence>
<evidence type="ECO:0000256" key="1">
    <source>
        <dbReference type="ARBA" id="ARBA00001933"/>
    </source>
</evidence>
<comment type="similarity">
    <text evidence="2">Belongs to the serine/threonine dehydratase family.</text>
</comment>
<dbReference type="GO" id="GO:0070178">
    <property type="term" value="P:D-serine metabolic process"/>
    <property type="evidence" value="ECO:0007669"/>
    <property type="project" value="UniProtKB-ARBA"/>
</dbReference>
<evidence type="ECO:0000259" key="19">
    <source>
        <dbReference type="Pfam" id="PF00291"/>
    </source>
</evidence>
<dbReference type="OrthoDB" id="4418812at2759"/>
<keyword evidence="5" id="KW-0456">Lyase</keyword>
<dbReference type="EMBL" id="UYYA01004588">
    <property type="protein sequence ID" value="VDM62566.1"/>
    <property type="molecule type" value="Genomic_DNA"/>
</dbReference>
<dbReference type="PANTHER" id="PTHR48078">
    <property type="entry name" value="THREONINE DEHYDRATASE, MITOCHONDRIAL-RELATED"/>
    <property type="match status" value="1"/>
</dbReference>
<dbReference type="WBParaSite" id="ACOC_0001098001-mRNA-1">
    <property type="protein sequence ID" value="ACOC_0001098001-mRNA-1"/>
    <property type="gene ID" value="ACOC_0001098001"/>
</dbReference>
<dbReference type="InterPro" id="IPR036052">
    <property type="entry name" value="TrpB-like_PALP_sf"/>
</dbReference>
<dbReference type="OMA" id="CAAEFRI"/>
<comment type="catalytic activity">
    <reaction evidence="11">
        <text>L-serine = D-serine</text>
        <dbReference type="Rhea" id="RHEA:10980"/>
        <dbReference type="ChEBI" id="CHEBI:33384"/>
        <dbReference type="ChEBI" id="CHEBI:35247"/>
        <dbReference type="EC" id="5.1.1.18"/>
    </reaction>
</comment>
<dbReference type="Gene3D" id="3.40.50.1100">
    <property type="match status" value="2"/>
</dbReference>
<comment type="function">
    <text evidence="12">Catalyzes the synthesis of D-serine from L-serine. D-serine is a key coagonist with glutamate at NMDA receptors. Has dehydratase activity towards both L-serine and D-serine.</text>
</comment>
<evidence type="ECO:0000256" key="3">
    <source>
        <dbReference type="ARBA" id="ARBA00012093"/>
    </source>
</evidence>
<protein>
    <recommendedName>
        <fullName evidence="15">Serine racemase</fullName>
        <ecNumber evidence="3">4.3.1.17</ecNumber>
        <ecNumber evidence="13">4.3.1.18</ecNumber>
        <ecNumber evidence="14">5.1.1.18</ecNumber>
    </recommendedName>
    <alternativeName>
        <fullName evidence="16">D-serine ammonia-lyase</fullName>
    </alternativeName>
    <alternativeName>
        <fullName evidence="18">D-serine dehydratase</fullName>
    </alternativeName>
    <alternativeName>
        <fullName evidence="17">L-serine ammonia-lyase</fullName>
    </alternativeName>
    <alternativeName>
        <fullName evidence="7">L-serine deaminase</fullName>
    </alternativeName>
    <alternativeName>
        <fullName evidence="6">L-serine dehydratase</fullName>
    </alternativeName>
    <alternativeName>
        <fullName evidence="8">L-threonine dehydratase</fullName>
    </alternativeName>
</protein>
<feature type="domain" description="Tryptophan synthase beta chain-like PALP" evidence="19">
    <location>
        <begin position="35"/>
        <end position="284"/>
    </location>
</feature>
<evidence type="ECO:0000313" key="20">
    <source>
        <dbReference type="EMBL" id="VDM62566.1"/>
    </source>
</evidence>
<dbReference type="GO" id="GO:0030170">
    <property type="term" value="F:pyridoxal phosphate binding"/>
    <property type="evidence" value="ECO:0007669"/>
    <property type="project" value="UniProtKB-ARBA"/>
</dbReference>
<evidence type="ECO:0000256" key="18">
    <source>
        <dbReference type="ARBA" id="ARBA00081761"/>
    </source>
</evidence>
<evidence type="ECO:0000256" key="14">
    <source>
        <dbReference type="ARBA" id="ARBA00066592"/>
    </source>
</evidence>
<dbReference type="GO" id="GO:0004794">
    <property type="term" value="F:threonine deaminase activity"/>
    <property type="evidence" value="ECO:0007669"/>
    <property type="project" value="TreeGrafter"/>
</dbReference>
<evidence type="ECO:0000256" key="16">
    <source>
        <dbReference type="ARBA" id="ARBA00076108"/>
    </source>
</evidence>
<dbReference type="EC" id="4.3.1.17" evidence="3"/>
<dbReference type="SUPFAM" id="SSF53686">
    <property type="entry name" value="Tryptophan synthase beta subunit-like PLP-dependent enzymes"/>
    <property type="match status" value="1"/>
</dbReference>
<keyword evidence="21" id="KW-1185">Reference proteome</keyword>
<dbReference type="CDD" id="cd01562">
    <property type="entry name" value="Thr-dehyd"/>
    <property type="match status" value="1"/>
</dbReference>
<evidence type="ECO:0000256" key="17">
    <source>
        <dbReference type="ARBA" id="ARBA00081060"/>
    </source>
</evidence>
<comment type="cofactor">
    <cofactor evidence="1">
        <name>pyridoxal 5'-phosphate</name>
        <dbReference type="ChEBI" id="CHEBI:597326"/>
    </cofactor>
</comment>
<proteinExistence type="inferred from homology"/>
<dbReference type="GO" id="GO:0008721">
    <property type="term" value="F:D-serine ammonia-lyase activity"/>
    <property type="evidence" value="ECO:0007669"/>
    <property type="project" value="UniProtKB-EC"/>
</dbReference>
<comment type="catalytic activity">
    <reaction evidence="9">
        <text>L-serine = pyruvate + NH4(+)</text>
        <dbReference type="Rhea" id="RHEA:19169"/>
        <dbReference type="ChEBI" id="CHEBI:15361"/>
        <dbReference type="ChEBI" id="CHEBI:28938"/>
        <dbReference type="ChEBI" id="CHEBI:33384"/>
        <dbReference type="EC" id="4.3.1.17"/>
    </reaction>
</comment>
<dbReference type="InterPro" id="IPR050147">
    <property type="entry name" value="Ser/Thr_Dehydratase"/>
</dbReference>
<evidence type="ECO:0000256" key="5">
    <source>
        <dbReference type="ARBA" id="ARBA00023239"/>
    </source>
</evidence>
<evidence type="ECO:0000256" key="13">
    <source>
        <dbReference type="ARBA" id="ARBA00066349"/>
    </source>
</evidence>
<evidence type="ECO:0000256" key="4">
    <source>
        <dbReference type="ARBA" id="ARBA00022898"/>
    </source>
</evidence>
<dbReference type="GO" id="GO:0009097">
    <property type="term" value="P:isoleucine biosynthetic process"/>
    <property type="evidence" value="ECO:0007669"/>
    <property type="project" value="TreeGrafter"/>
</dbReference>
<dbReference type="GO" id="GO:0006565">
    <property type="term" value="P:L-serine catabolic process"/>
    <property type="evidence" value="ECO:0007669"/>
    <property type="project" value="TreeGrafter"/>
</dbReference>
<evidence type="ECO:0000256" key="9">
    <source>
        <dbReference type="ARBA" id="ARBA00049406"/>
    </source>
</evidence>
<evidence type="ECO:0000256" key="6">
    <source>
        <dbReference type="ARBA" id="ARBA00031418"/>
    </source>
</evidence>
<evidence type="ECO:0000256" key="8">
    <source>
        <dbReference type="ARBA" id="ARBA00042605"/>
    </source>
</evidence>
<dbReference type="EC" id="4.3.1.18" evidence="13"/>
<dbReference type="GO" id="GO:0005524">
    <property type="term" value="F:ATP binding"/>
    <property type="evidence" value="ECO:0007669"/>
    <property type="project" value="UniProtKB-ARBA"/>
</dbReference>
<dbReference type="AlphaFoldDB" id="A0A0R3PXG7"/>
<organism evidence="22">
    <name type="scientific">Angiostrongylus costaricensis</name>
    <name type="common">Nematode worm</name>
    <dbReference type="NCBI Taxonomy" id="334426"/>
    <lineage>
        <taxon>Eukaryota</taxon>
        <taxon>Metazoa</taxon>
        <taxon>Ecdysozoa</taxon>
        <taxon>Nematoda</taxon>
        <taxon>Chromadorea</taxon>
        <taxon>Rhabditida</taxon>
        <taxon>Rhabditina</taxon>
        <taxon>Rhabditomorpha</taxon>
        <taxon>Strongyloidea</taxon>
        <taxon>Metastrongylidae</taxon>
        <taxon>Angiostrongylus</taxon>
    </lineage>
</organism>
<dbReference type="STRING" id="334426.A0A0R3PXG7"/>
<evidence type="ECO:0000256" key="10">
    <source>
        <dbReference type="ARBA" id="ARBA00050422"/>
    </source>
</evidence>